<accession>A0A7S0KBM8</accession>
<feature type="region of interest" description="Disordered" evidence="2">
    <location>
        <begin position="108"/>
        <end position="264"/>
    </location>
</feature>
<feature type="compositionally biased region" description="Low complexity" evidence="2">
    <location>
        <begin position="277"/>
        <end position="317"/>
    </location>
</feature>
<keyword evidence="1" id="KW-0732">Signal</keyword>
<feature type="transmembrane region" description="Helical" evidence="3">
    <location>
        <begin position="53"/>
        <end position="76"/>
    </location>
</feature>
<feature type="compositionally biased region" description="Low complexity" evidence="2">
    <location>
        <begin position="159"/>
        <end position="245"/>
    </location>
</feature>
<name>A0A7S0KBM8_9STRA</name>
<dbReference type="AlphaFoldDB" id="A0A7S0KBM8"/>
<feature type="region of interest" description="Disordered" evidence="2">
    <location>
        <begin position="396"/>
        <end position="415"/>
    </location>
</feature>
<evidence type="ECO:0000256" key="1">
    <source>
        <dbReference type="ARBA" id="ARBA00022729"/>
    </source>
</evidence>
<organism evidence="4">
    <name type="scientific">Leptocylindrus aporus</name>
    <dbReference type="NCBI Taxonomy" id="1398097"/>
    <lineage>
        <taxon>Eukaryota</taxon>
        <taxon>Sar</taxon>
        <taxon>Stramenopiles</taxon>
        <taxon>Ochrophyta</taxon>
        <taxon>Bacillariophyta</taxon>
        <taxon>Coscinodiscophyceae</taxon>
        <taxon>Chaetocerotophycidae</taxon>
        <taxon>Leptocylindrales</taxon>
        <taxon>Leptocylindraceae</taxon>
        <taxon>Leptocylindrus</taxon>
    </lineage>
</organism>
<dbReference type="PANTHER" id="PTHR47988">
    <property type="entry name" value="SOMATIC EMBRYOGENESIS RECEPTOR KINASE 1"/>
    <property type="match status" value="1"/>
</dbReference>
<dbReference type="InterPro" id="IPR032675">
    <property type="entry name" value="LRR_dom_sf"/>
</dbReference>
<keyword evidence="3" id="KW-0812">Transmembrane</keyword>
<dbReference type="InterPro" id="IPR001611">
    <property type="entry name" value="Leu-rich_rpt"/>
</dbReference>
<feature type="region of interest" description="Disordered" evidence="2">
    <location>
        <begin position="277"/>
        <end position="319"/>
    </location>
</feature>
<keyword evidence="3" id="KW-1133">Transmembrane helix</keyword>
<dbReference type="Gene3D" id="3.80.10.10">
    <property type="entry name" value="Ribonuclease Inhibitor"/>
    <property type="match status" value="2"/>
</dbReference>
<evidence type="ECO:0000313" key="4">
    <source>
        <dbReference type="EMBL" id="CAD8574001.1"/>
    </source>
</evidence>
<proteinExistence type="predicted"/>
<dbReference type="SUPFAM" id="SSF52058">
    <property type="entry name" value="L domain-like"/>
    <property type="match status" value="1"/>
</dbReference>
<evidence type="ECO:0000256" key="2">
    <source>
        <dbReference type="SAM" id="MobiDB-lite"/>
    </source>
</evidence>
<keyword evidence="3" id="KW-0472">Membrane</keyword>
<evidence type="ECO:0008006" key="5">
    <source>
        <dbReference type="Google" id="ProtNLM"/>
    </source>
</evidence>
<gene>
    <name evidence="4" type="ORF">LDAN0322_LOCUS145</name>
</gene>
<evidence type="ECO:0000256" key="3">
    <source>
        <dbReference type="SAM" id="Phobius"/>
    </source>
</evidence>
<dbReference type="EMBL" id="HBEU01000223">
    <property type="protein sequence ID" value="CAD8574001.1"/>
    <property type="molecule type" value="Transcribed_RNA"/>
</dbReference>
<protein>
    <recommendedName>
        <fullName evidence="5">L domain-like protein</fullName>
    </recommendedName>
</protein>
<reference evidence="4" key="1">
    <citation type="submission" date="2021-01" db="EMBL/GenBank/DDBJ databases">
        <authorList>
            <person name="Corre E."/>
            <person name="Pelletier E."/>
            <person name="Niang G."/>
            <person name="Scheremetjew M."/>
            <person name="Finn R."/>
            <person name="Kale V."/>
            <person name="Holt S."/>
            <person name="Cochrane G."/>
            <person name="Meng A."/>
            <person name="Brown T."/>
            <person name="Cohen L."/>
        </authorList>
    </citation>
    <scope>NUCLEOTIDE SEQUENCE</scope>
    <source>
        <strain evidence="4">B651</strain>
    </source>
</reference>
<sequence>MISTYTEQQYLILVETIAKKKESTRKRQIVNLERRALQDCEKYPSLENITLTILFTMKINVLSITVLFALLGVHHVRAQRSTIRRISTYREKKREFLSSASQSNVHFRHYTSSGGSKSENSSSSVSKYSSSTSSSKFSSKASKSTSTSKSSKTSKSKSSKSGSTSSSDSDSNSKSSKSSKSKSSSKSTSSKSSKSNSSSTSSSSKSSKSKSSSKSSSSKSSKSKSSSKSSKSSKSTFSSRSSKASRPNSNVPMMTPTLMPLRDPSISPSELPFYIFPSNTPSNTPSSVPSTNSSRAPSSSPSNTPSMTPSNTPSTPSICGMNYSTRREMIFDVLKAVSPSELDLLDDSTAAYLSFEWLVDDDAYLVCPDDEKLIQRYVLGKLYFQTMGDQWIECSRPSSSTKPNPTCNTPTVSSGKPALDGSPWLDPSHECDWAFINCNDDLCVTRIEVDENCVSGTLVNEVDYLPFLEVFTMDGTPNKISGTIPTQFGNLTQLEILDLDENGLTGTIPEEIYSNLALSQLDFDNNSLTGTISTLIGNLKNLTFFQTFSNPISGTIPTELATLSSLVSVGLYDMDLTGTVPPALCDNVIPFGNIQYLWTDCGSIGDQLPQVSCDCCDFCFSL</sequence>
<feature type="compositionally biased region" description="Polar residues" evidence="2">
    <location>
        <begin position="396"/>
        <end position="414"/>
    </location>
</feature>
<dbReference type="Pfam" id="PF00560">
    <property type="entry name" value="LRR_1"/>
    <property type="match status" value="2"/>
</dbReference>
<feature type="compositionally biased region" description="Low complexity" evidence="2">
    <location>
        <begin position="111"/>
        <end position="151"/>
    </location>
</feature>